<organism evidence="1 2">
    <name type="scientific">Strongyloides venezuelensis</name>
    <name type="common">Threadworm</name>
    <dbReference type="NCBI Taxonomy" id="75913"/>
    <lineage>
        <taxon>Eukaryota</taxon>
        <taxon>Metazoa</taxon>
        <taxon>Ecdysozoa</taxon>
        <taxon>Nematoda</taxon>
        <taxon>Chromadorea</taxon>
        <taxon>Rhabditida</taxon>
        <taxon>Tylenchina</taxon>
        <taxon>Panagrolaimomorpha</taxon>
        <taxon>Strongyloidoidea</taxon>
        <taxon>Strongyloididae</taxon>
        <taxon>Strongyloides</taxon>
    </lineage>
</organism>
<dbReference type="Proteomes" id="UP000035680">
    <property type="component" value="Unassembled WGS sequence"/>
</dbReference>
<name>A0A0K0F8H0_STRVS</name>
<keyword evidence="1" id="KW-1185">Reference proteome</keyword>
<proteinExistence type="predicted"/>
<evidence type="ECO:0000313" key="2">
    <source>
        <dbReference type="WBParaSite" id="SVE_0511900.1"/>
    </source>
</evidence>
<reference evidence="2" key="2">
    <citation type="submission" date="2015-08" db="UniProtKB">
        <authorList>
            <consortium name="WormBaseParasite"/>
        </authorList>
    </citation>
    <scope>IDENTIFICATION</scope>
</reference>
<evidence type="ECO:0000313" key="1">
    <source>
        <dbReference type="Proteomes" id="UP000035680"/>
    </source>
</evidence>
<sequence length="68" mass="7780">MRSDKKSLFDFVVLKQKILAQEGSQQQINVDAGIASCTLNLKLLFCRETFVCEYVIRKNTEIPLTKSK</sequence>
<reference evidence="1" key="1">
    <citation type="submission" date="2014-07" db="EMBL/GenBank/DDBJ databases">
        <authorList>
            <person name="Martin A.A"/>
            <person name="De Silva N."/>
        </authorList>
    </citation>
    <scope>NUCLEOTIDE SEQUENCE</scope>
</reference>
<dbReference type="WBParaSite" id="SVE_0511900.1">
    <property type="protein sequence ID" value="SVE_0511900.1"/>
    <property type="gene ID" value="SVE_0511900"/>
</dbReference>
<protein>
    <submittedName>
        <fullName evidence="2">Uncharacterized protein</fullName>
    </submittedName>
</protein>
<accession>A0A0K0F8H0</accession>
<dbReference type="AlphaFoldDB" id="A0A0K0F8H0"/>